<accession>A0A6L9ET72</accession>
<gene>
    <name evidence="2" type="ORF">GND98_019200</name>
</gene>
<evidence type="ECO:0000313" key="3">
    <source>
        <dbReference type="Proteomes" id="UP000474042"/>
    </source>
</evidence>
<dbReference type="PANTHER" id="PTHR30408:SF12">
    <property type="entry name" value="TYPE I RESTRICTION ENZYME MJAVIII SPECIFICITY SUBUNIT"/>
    <property type="match status" value="1"/>
</dbReference>
<dbReference type="Gene3D" id="1.10.287.1120">
    <property type="entry name" value="Bipartite methylase S protein"/>
    <property type="match status" value="1"/>
</dbReference>
<evidence type="ECO:0000313" key="2">
    <source>
        <dbReference type="EMBL" id="NAS19890.1"/>
    </source>
</evidence>
<dbReference type="SUPFAM" id="SSF116734">
    <property type="entry name" value="DNA methylase specificity domain"/>
    <property type="match status" value="1"/>
</dbReference>
<dbReference type="Pfam" id="PF01420">
    <property type="entry name" value="Methylase_S"/>
    <property type="match status" value="1"/>
</dbReference>
<dbReference type="AlphaFoldDB" id="A0A6L9ET72"/>
<sequence>MYLINIGFPNLNEQNKIADILISVDNQISENKNKKIKLEELKKGLMQQLLTGKIRVI</sequence>
<protein>
    <recommendedName>
        <fullName evidence="1">Type I restriction modification DNA specificity domain-containing protein</fullName>
    </recommendedName>
</protein>
<dbReference type="Proteomes" id="UP000474042">
    <property type="component" value="Unassembled WGS sequence"/>
</dbReference>
<name>A0A6L9ET72_CLOBU</name>
<organism evidence="2 3">
    <name type="scientific">Clostridium butyricum</name>
    <dbReference type="NCBI Taxonomy" id="1492"/>
    <lineage>
        <taxon>Bacteria</taxon>
        <taxon>Bacillati</taxon>
        <taxon>Bacillota</taxon>
        <taxon>Clostridia</taxon>
        <taxon>Eubacteriales</taxon>
        <taxon>Clostridiaceae</taxon>
        <taxon>Clostridium</taxon>
    </lineage>
</organism>
<reference evidence="2 3" key="1">
    <citation type="submission" date="2020-01" db="EMBL/GenBank/DDBJ databases">
        <title>Genome sequence of a 1,3-propanediol producer, Clostridium butyricum S3.</title>
        <authorList>
            <person name="Zhou J."/>
        </authorList>
    </citation>
    <scope>NUCLEOTIDE SEQUENCE [LARGE SCALE GENOMIC DNA]</scope>
    <source>
        <strain evidence="2 3">S3</strain>
    </source>
</reference>
<dbReference type="InterPro" id="IPR052021">
    <property type="entry name" value="Type-I_RS_S_subunit"/>
</dbReference>
<feature type="domain" description="Type I restriction modification DNA specificity" evidence="1">
    <location>
        <begin position="4"/>
        <end position="37"/>
    </location>
</feature>
<dbReference type="InterPro" id="IPR000055">
    <property type="entry name" value="Restrct_endonuc_typeI_TRD"/>
</dbReference>
<dbReference type="RefSeq" id="WP_146869435.1">
    <property type="nucleotide sequence ID" value="NZ_JABFUH010000001.1"/>
</dbReference>
<dbReference type="GO" id="GO:0003677">
    <property type="term" value="F:DNA binding"/>
    <property type="evidence" value="ECO:0007669"/>
    <property type="project" value="InterPro"/>
</dbReference>
<proteinExistence type="predicted"/>
<dbReference type="PANTHER" id="PTHR30408">
    <property type="entry name" value="TYPE-1 RESTRICTION ENZYME ECOKI SPECIFICITY PROTEIN"/>
    <property type="match status" value="1"/>
</dbReference>
<dbReference type="EMBL" id="WOFV02000121">
    <property type="protein sequence ID" value="NAS19890.1"/>
    <property type="molecule type" value="Genomic_DNA"/>
</dbReference>
<comment type="caution">
    <text evidence="2">The sequence shown here is derived from an EMBL/GenBank/DDBJ whole genome shotgun (WGS) entry which is preliminary data.</text>
</comment>
<evidence type="ECO:0000259" key="1">
    <source>
        <dbReference type="Pfam" id="PF01420"/>
    </source>
</evidence>